<dbReference type="InterPro" id="IPR036156">
    <property type="entry name" value="Beta-gal/glucu_dom_sf"/>
</dbReference>
<comment type="similarity">
    <text evidence="2 6">Belongs to the glycosyl hydrolase 2 family.</text>
</comment>
<dbReference type="InterPro" id="IPR023230">
    <property type="entry name" value="Glyco_hydro_2_CS"/>
</dbReference>
<reference evidence="10 11" key="1">
    <citation type="journal article" date="2022" name="Genome Biol. Evol.">
        <title>Host diet, physiology and behaviors set the stage for Lachnospiraceae cladogenesis.</title>
        <authorList>
            <person name="Vera-Ponce De Leon A."/>
            <person name="Schneider M."/>
            <person name="Jahnes B.C."/>
            <person name="Sadowski V."/>
            <person name="Camuy-Velez L.A."/>
            <person name="Duan J."/>
            <person name="Sabree Z.L."/>
        </authorList>
    </citation>
    <scope>NUCLEOTIDE SEQUENCE [LARGE SCALE GENOMIC DNA]</scope>
    <source>
        <strain evidence="10 11">PAL113</strain>
    </source>
</reference>
<dbReference type="EC" id="3.2.1.23" evidence="3"/>
<proteinExistence type="inferred from homology"/>
<evidence type="ECO:0000313" key="11">
    <source>
        <dbReference type="Proteomes" id="UP001523566"/>
    </source>
</evidence>
<keyword evidence="5 6" id="KW-0326">Glycosidase</keyword>
<feature type="domain" description="Glycoside hydrolase family 2 immunoglobulin-like beta-sandwich" evidence="7">
    <location>
        <begin position="229"/>
        <end position="330"/>
    </location>
</feature>
<name>A0ABT1EC14_9FIRM</name>
<sequence>MDKIVWLDDPEIYRVNQIDSHSDHVCYASKEESERGKSTLSQSLNGSWSFLYSVNAKVRPKEFYKADFDSTGFDEIQVPKHIELAGYDRVHYINTMYPWEGSEYRRPPYTLGKDTLEKGMFSEAEYNPVGSYIKKFDLDQGMIGKDISIKFHGVEQAFYVWLNGVFIGYGEDSFTPSEFDLSPEIQEKENILCVEVHKRSTAAFLEDQDFFRFFGIFRDVELVARPKLHVEDLWIQPVLTNLESGRINLRVQTKSKVNKGKICCIIKNQDNHIIHESEEVFSETIQFSEVIVSNPNLWDNTNPYLYWLELLVKTDTEEVVEYIKYPFGFRKIEIHQGVMQLNGKRLVINGVNRHEWSPYNGRVIGEAENRGDIETCKKNHINSVRTSHYPFQIPWYYLCDQNGIYVMAETNMESHGSWQKMDQIEPSYNVPGDIPQWRGAVLDRARTQYYLLRNHTSILFWSLGNESYAGENIRLMHEFYKNADEERLVHYEGNFHNPDYEESISDIKSRMYAKPLEIKEYLDNEPKKPFILCEYMHNMGNSLGGMKAYMELLDRYEMYQGGYIWDFIDQALYVYDEISKKQVLRYGGDFGDRPSDYEFSGNGILFANREEKPAMQEVRYYYGKYK</sequence>
<dbReference type="PANTHER" id="PTHR46323:SF2">
    <property type="entry name" value="BETA-GALACTOSIDASE"/>
    <property type="match status" value="1"/>
</dbReference>
<evidence type="ECO:0000256" key="2">
    <source>
        <dbReference type="ARBA" id="ARBA00007401"/>
    </source>
</evidence>
<dbReference type="InterPro" id="IPR023232">
    <property type="entry name" value="Glyco_hydro_2_AS"/>
</dbReference>
<evidence type="ECO:0000259" key="9">
    <source>
        <dbReference type="Pfam" id="PF02837"/>
    </source>
</evidence>
<dbReference type="SUPFAM" id="SSF49785">
    <property type="entry name" value="Galactose-binding domain-like"/>
    <property type="match status" value="1"/>
</dbReference>
<keyword evidence="11" id="KW-1185">Reference proteome</keyword>
<dbReference type="InterPro" id="IPR006101">
    <property type="entry name" value="Glyco_hydro_2"/>
</dbReference>
<dbReference type="SUPFAM" id="SSF49303">
    <property type="entry name" value="beta-Galactosidase/glucuronidase domain"/>
    <property type="match status" value="1"/>
</dbReference>
<gene>
    <name evidence="10" type="ORF">NK125_08660</name>
</gene>
<organism evidence="10 11">
    <name type="scientific">Aequitasia blattaphilus</name>
    <dbReference type="NCBI Taxonomy" id="2949332"/>
    <lineage>
        <taxon>Bacteria</taxon>
        <taxon>Bacillati</taxon>
        <taxon>Bacillota</taxon>
        <taxon>Clostridia</taxon>
        <taxon>Lachnospirales</taxon>
        <taxon>Lachnospiraceae</taxon>
        <taxon>Aequitasia</taxon>
    </lineage>
</organism>
<evidence type="ECO:0000259" key="8">
    <source>
        <dbReference type="Pfam" id="PF02836"/>
    </source>
</evidence>
<keyword evidence="4 6" id="KW-0378">Hydrolase</keyword>
<dbReference type="SUPFAM" id="SSF51445">
    <property type="entry name" value="(Trans)glycosidases"/>
    <property type="match status" value="1"/>
</dbReference>
<dbReference type="InterPro" id="IPR013783">
    <property type="entry name" value="Ig-like_fold"/>
</dbReference>
<feature type="domain" description="Glycoside hydrolase family 2 catalytic" evidence="8">
    <location>
        <begin position="332"/>
        <end position="624"/>
    </location>
</feature>
<dbReference type="InterPro" id="IPR008979">
    <property type="entry name" value="Galactose-bd-like_sf"/>
</dbReference>
<dbReference type="Pfam" id="PF02836">
    <property type="entry name" value="Glyco_hydro_2_C"/>
    <property type="match status" value="1"/>
</dbReference>
<dbReference type="EMBL" id="JAMZFW010000011">
    <property type="protein sequence ID" value="MCP1102482.1"/>
    <property type="molecule type" value="Genomic_DNA"/>
</dbReference>
<dbReference type="InterPro" id="IPR006104">
    <property type="entry name" value="Glyco_hydro_2_N"/>
</dbReference>
<dbReference type="Pfam" id="PF02837">
    <property type="entry name" value="Glyco_hydro_2_N"/>
    <property type="match status" value="1"/>
</dbReference>
<evidence type="ECO:0000256" key="6">
    <source>
        <dbReference type="RuleBase" id="RU361154"/>
    </source>
</evidence>
<evidence type="ECO:0000256" key="1">
    <source>
        <dbReference type="ARBA" id="ARBA00001412"/>
    </source>
</evidence>
<dbReference type="InterPro" id="IPR006102">
    <property type="entry name" value="Ig-like_GH2"/>
</dbReference>
<evidence type="ECO:0000256" key="4">
    <source>
        <dbReference type="ARBA" id="ARBA00022801"/>
    </source>
</evidence>
<accession>A0ABT1EC14</accession>
<comment type="catalytic activity">
    <reaction evidence="1">
        <text>Hydrolysis of terminal non-reducing beta-D-galactose residues in beta-D-galactosides.</text>
        <dbReference type="EC" id="3.2.1.23"/>
    </reaction>
</comment>
<evidence type="ECO:0000259" key="7">
    <source>
        <dbReference type="Pfam" id="PF00703"/>
    </source>
</evidence>
<evidence type="ECO:0000313" key="10">
    <source>
        <dbReference type="EMBL" id="MCP1102482.1"/>
    </source>
</evidence>
<comment type="caution">
    <text evidence="10">The sequence shown here is derived from an EMBL/GenBank/DDBJ whole genome shotgun (WGS) entry which is preliminary data.</text>
</comment>
<dbReference type="PANTHER" id="PTHR46323">
    <property type="entry name" value="BETA-GALACTOSIDASE"/>
    <property type="match status" value="1"/>
</dbReference>
<protein>
    <recommendedName>
        <fullName evidence="3">beta-galactosidase</fullName>
        <ecNumber evidence="3">3.2.1.23</ecNumber>
    </recommendedName>
</protein>
<dbReference type="Gene3D" id="2.60.40.10">
    <property type="entry name" value="Immunoglobulins"/>
    <property type="match status" value="1"/>
</dbReference>
<dbReference type="RefSeq" id="WP_262066268.1">
    <property type="nucleotide sequence ID" value="NZ_JAMXOD010000011.1"/>
</dbReference>
<dbReference type="InterPro" id="IPR050347">
    <property type="entry name" value="Bact_Beta-galactosidase"/>
</dbReference>
<evidence type="ECO:0000256" key="3">
    <source>
        <dbReference type="ARBA" id="ARBA00012756"/>
    </source>
</evidence>
<dbReference type="PRINTS" id="PR00132">
    <property type="entry name" value="GLHYDRLASE2"/>
</dbReference>
<feature type="domain" description="Glycosyl hydrolases family 2 sugar binding" evidence="9">
    <location>
        <begin position="99"/>
        <end position="226"/>
    </location>
</feature>
<dbReference type="InterPro" id="IPR017853">
    <property type="entry name" value="GH"/>
</dbReference>
<dbReference type="Pfam" id="PF00703">
    <property type="entry name" value="Glyco_hydro_2"/>
    <property type="match status" value="1"/>
</dbReference>
<dbReference type="PROSITE" id="PS00608">
    <property type="entry name" value="GLYCOSYL_HYDROL_F2_2"/>
    <property type="match status" value="1"/>
</dbReference>
<evidence type="ECO:0000256" key="5">
    <source>
        <dbReference type="ARBA" id="ARBA00023295"/>
    </source>
</evidence>
<dbReference type="PROSITE" id="PS00719">
    <property type="entry name" value="GLYCOSYL_HYDROL_F2_1"/>
    <property type="match status" value="1"/>
</dbReference>
<dbReference type="Proteomes" id="UP001523566">
    <property type="component" value="Unassembled WGS sequence"/>
</dbReference>
<dbReference type="InterPro" id="IPR006103">
    <property type="entry name" value="Glyco_hydro_2_cat"/>
</dbReference>
<dbReference type="Gene3D" id="3.20.20.80">
    <property type="entry name" value="Glycosidases"/>
    <property type="match status" value="1"/>
</dbReference>
<dbReference type="Gene3D" id="2.60.120.260">
    <property type="entry name" value="Galactose-binding domain-like"/>
    <property type="match status" value="1"/>
</dbReference>